<protein>
    <submittedName>
        <fullName evidence="2">EAL domain-containing protein</fullName>
    </submittedName>
</protein>
<name>A0A5N3S6E7_9VIBR</name>
<gene>
    <name evidence="2" type="ORF">F2Z80_14705</name>
</gene>
<accession>A0A5N3S6E7</accession>
<dbReference type="AlphaFoldDB" id="A0A5N3S6E7"/>
<evidence type="ECO:0000313" key="2">
    <source>
        <dbReference type="EMBL" id="KAB0302370.1"/>
    </source>
</evidence>
<dbReference type="Proteomes" id="UP000326687">
    <property type="component" value="Unassembled WGS sequence"/>
</dbReference>
<evidence type="ECO:0000259" key="1">
    <source>
        <dbReference type="Pfam" id="PF00563"/>
    </source>
</evidence>
<sequence>MYDHLSYLAEQHIVTDDDQLVFDALKRNDIQHACQPVRDTQSDEIKYQHLTLRFGLRSEQSVYQYELSEEMQKCLDLFSVYLALRQVKFQLDTFHPHLISRVVIPIRAETLLWEKGDEFLNQIIQFHKQALKHMILSLQTEGTYRAHNNFPHLIKTLKRYTSALWFEFTTNQTHYEHIAEFSPDIIKLSMTIEDKQDHHSFLPMARFLRRHQLTWVAGRVSSQNELNRYRLLGARYYFGYLSDIPNSSSFKSFDSE</sequence>
<dbReference type="InterPro" id="IPR035919">
    <property type="entry name" value="EAL_sf"/>
</dbReference>
<dbReference type="InterPro" id="IPR001633">
    <property type="entry name" value="EAL_dom"/>
</dbReference>
<reference evidence="2 3" key="1">
    <citation type="submission" date="2019-09" db="EMBL/GenBank/DDBJ databases">
        <title>Vibrio Fortis S7-72.</title>
        <authorList>
            <person name="Das S.K."/>
        </authorList>
    </citation>
    <scope>NUCLEOTIDE SEQUENCE [LARGE SCALE GENOMIC DNA]</scope>
    <source>
        <strain evidence="2 3">S7-72</strain>
    </source>
</reference>
<comment type="caution">
    <text evidence="2">The sequence shown here is derived from an EMBL/GenBank/DDBJ whole genome shotgun (WGS) entry which is preliminary data.</text>
</comment>
<dbReference type="SUPFAM" id="SSF141868">
    <property type="entry name" value="EAL domain-like"/>
    <property type="match status" value="1"/>
</dbReference>
<proteinExistence type="predicted"/>
<feature type="domain" description="EAL" evidence="1">
    <location>
        <begin position="23"/>
        <end position="241"/>
    </location>
</feature>
<evidence type="ECO:0000313" key="3">
    <source>
        <dbReference type="Proteomes" id="UP000326687"/>
    </source>
</evidence>
<dbReference type="Gene3D" id="3.20.20.450">
    <property type="entry name" value="EAL domain"/>
    <property type="match status" value="1"/>
</dbReference>
<organism evidence="2 3">
    <name type="scientific">Vibrio fortis</name>
    <dbReference type="NCBI Taxonomy" id="212667"/>
    <lineage>
        <taxon>Bacteria</taxon>
        <taxon>Pseudomonadati</taxon>
        <taxon>Pseudomonadota</taxon>
        <taxon>Gammaproteobacteria</taxon>
        <taxon>Vibrionales</taxon>
        <taxon>Vibrionaceae</taxon>
        <taxon>Vibrio</taxon>
    </lineage>
</organism>
<dbReference type="Pfam" id="PF00563">
    <property type="entry name" value="EAL"/>
    <property type="match status" value="1"/>
</dbReference>
<dbReference type="EMBL" id="VXDD01000002">
    <property type="protein sequence ID" value="KAB0302370.1"/>
    <property type="molecule type" value="Genomic_DNA"/>
</dbReference>